<organism evidence="6 7">
    <name type="scientific">Thlaspi arvense</name>
    <name type="common">Field penny-cress</name>
    <dbReference type="NCBI Taxonomy" id="13288"/>
    <lineage>
        <taxon>Eukaryota</taxon>
        <taxon>Viridiplantae</taxon>
        <taxon>Streptophyta</taxon>
        <taxon>Embryophyta</taxon>
        <taxon>Tracheophyta</taxon>
        <taxon>Spermatophyta</taxon>
        <taxon>Magnoliopsida</taxon>
        <taxon>eudicotyledons</taxon>
        <taxon>Gunneridae</taxon>
        <taxon>Pentapetalae</taxon>
        <taxon>rosids</taxon>
        <taxon>malvids</taxon>
        <taxon>Brassicales</taxon>
        <taxon>Brassicaceae</taxon>
        <taxon>Thlaspideae</taxon>
        <taxon>Thlaspi</taxon>
    </lineage>
</organism>
<feature type="domain" description="FLZ-type" evidence="5">
    <location>
        <begin position="226"/>
        <end position="270"/>
    </location>
</feature>
<comment type="similarity">
    <text evidence="1">Belongs to the FLZ family.</text>
</comment>
<proteinExistence type="inferred from homology"/>
<sequence>MILTPTGSEGLRNKPRAAAAAAAVSPMADQTQTSTANTYHSSKSLFTSPKFRFFSPKITSFDSDFSLASPTSILEANPSIFSSKNPKTISYLEPTTSKPKRFHPPDAFGLADLVSSINRDRSRNPVNKMVLFGSKLRVQIPSADFGTKTGMRYPAHGQGQHSPCLQPKALAVSEIDQTEDYTRVTSHGPNPTVTHIFDNSVFVEATPCSVTVPLLVPVETKQKDIHFLSYCYTCNKNLDHKQDIYIYRGEKGFCSSECRYQEMLLDQMES</sequence>
<dbReference type="Proteomes" id="UP000836841">
    <property type="component" value="Chromosome 5"/>
</dbReference>
<reference evidence="6 7" key="1">
    <citation type="submission" date="2022-03" db="EMBL/GenBank/DDBJ databases">
        <authorList>
            <person name="Nunn A."/>
            <person name="Chopra R."/>
            <person name="Nunn A."/>
            <person name="Contreras Garrido A."/>
        </authorList>
    </citation>
    <scope>NUCLEOTIDE SEQUENCE [LARGE SCALE GENOMIC DNA]</scope>
</reference>
<dbReference type="PANTHER" id="PTHR46443:SF3">
    <property type="entry name" value="PROTEIN MARD1"/>
    <property type="match status" value="1"/>
</dbReference>
<evidence type="ECO:0000259" key="5">
    <source>
        <dbReference type="PROSITE" id="PS51795"/>
    </source>
</evidence>
<dbReference type="InterPro" id="IPR044593">
    <property type="entry name" value="FLZ8/MARD1"/>
</dbReference>
<evidence type="ECO:0000313" key="6">
    <source>
        <dbReference type="EMBL" id="CAH2062984.1"/>
    </source>
</evidence>
<evidence type="ECO:0000313" key="7">
    <source>
        <dbReference type="Proteomes" id="UP000836841"/>
    </source>
</evidence>
<dbReference type="Pfam" id="PF04570">
    <property type="entry name" value="zf-FLZ"/>
    <property type="match status" value="1"/>
</dbReference>
<keyword evidence="3" id="KW-0863">Zinc-finger</keyword>
<protein>
    <recommendedName>
        <fullName evidence="5">FLZ-type domain-containing protein</fullName>
    </recommendedName>
</protein>
<evidence type="ECO:0000256" key="3">
    <source>
        <dbReference type="ARBA" id="ARBA00022771"/>
    </source>
</evidence>
<keyword evidence="2" id="KW-0479">Metal-binding</keyword>
<dbReference type="EMBL" id="OU466861">
    <property type="protein sequence ID" value="CAH2062984.1"/>
    <property type="molecule type" value="Genomic_DNA"/>
</dbReference>
<name>A0AAU9SDK7_THLAR</name>
<keyword evidence="3" id="KW-0862">Zinc</keyword>
<evidence type="ECO:0000256" key="4">
    <source>
        <dbReference type="PROSITE-ProRule" id="PRU01131"/>
    </source>
</evidence>
<dbReference type="AlphaFoldDB" id="A0AAU9SDK7"/>
<accession>A0AAU9SDK7</accession>
<evidence type="ECO:0000256" key="2">
    <source>
        <dbReference type="ARBA" id="ARBA00022723"/>
    </source>
</evidence>
<gene>
    <name evidence="6" type="ORF">TAV2_LOCUS17526</name>
</gene>
<evidence type="ECO:0000256" key="1">
    <source>
        <dbReference type="ARBA" id="ARBA00009374"/>
    </source>
</evidence>
<keyword evidence="7" id="KW-1185">Reference proteome</keyword>
<feature type="zinc finger region" description="FLZ-type" evidence="4">
    <location>
        <begin position="226"/>
        <end position="270"/>
    </location>
</feature>
<dbReference type="InterPro" id="IPR007650">
    <property type="entry name" value="Zf-FLZ_dom"/>
</dbReference>
<dbReference type="PROSITE" id="PS51795">
    <property type="entry name" value="ZF_FLZ"/>
    <property type="match status" value="1"/>
</dbReference>
<dbReference type="GO" id="GO:0008270">
    <property type="term" value="F:zinc ion binding"/>
    <property type="evidence" value="ECO:0007669"/>
    <property type="project" value="UniProtKB-KW"/>
</dbReference>
<dbReference type="PANTHER" id="PTHR46443">
    <property type="entry name" value="FCS-LIKE ZINC FINGER 8"/>
    <property type="match status" value="1"/>
</dbReference>